<dbReference type="SUPFAM" id="SSF53098">
    <property type="entry name" value="Ribonuclease H-like"/>
    <property type="match status" value="1"/>
</dbReference>
<protein>
    <submittedName>
        <fullName evidence="2">Uncharacterized protein</fullName>
    </submittedName>
</protein>
<gene>
    <name evidence="2" type="ORF">SKAU_G00018700</name>
</gene>
<sequence length="642" mass="73185">MFPDSQIAKTFTCGKDKTAYITRFGLAPYIKKELISNVNMGTFVLMFDESLNNSTKTKQLDVHVRYWEGDHVQSRYLGSQFMGHSTAQDLLQHFKECVEQLNLRNLVSISMDGPNVNWKFFELLQQEYAEQYGGARLIVVGSCGLHTLHNAFKCGFSMWQLEKALRAMHLFNNVPARREDFTALTKSSVFPLPFCGHRWIENLPVVERAIEVWPSLVKYVDAVRTKKLPNPGTGSFDTIETARQDQLFLAKLHFFMAISRAFSPFLTKYQTDEPVMPFLCKDLAELMKSLLRRFVKRELLQGITPLQLIRLDVADQKNWVCLKEADIGLGAESVLKELQRKNSVGELTVLEFRKDCLKGMSNILKKVQDKSPLKYPTVRQMACLDPTVMYSDPDWCQGRMGSLVQKFLQDNQLSGGVSAGDVITQQFGNFLSLEAKSERFLSFRPTETRLDVFLHGFLSQPYPELWGFCKKVLLLSHGQATVERGFSINKEVETVNLQEDTVIAQRLVCDYVAICGGVVKVPLSKELLTSVGSARSKYREYLDLEKRKRKRQSAAQGQKRKAGEDHIAELKKKKKTMLEVSDSLEKDADKFAEQAEGKSGTLMAQLITKSNVLRKRYKEKLSELKQVEAELENKATELRFMP</sequence>
<evidence type="ECO:0000313" key="3">
    <source>
        <dbReference type="Proteomes" id="UP001152622"/>
    </source>
</evidence>
<dbReference type="AlphaFoldDB" id="A0A9Q1GD80"/>
<dbReference type="Proteomes" id="UP001152622">
    <property type="component" value="Chromosome 1"/>
</dbReference>
<feature type="coiled-coil region" evidence="1">
    <location>
        <begin position="567"/>
        <end position="641"/>
    </location>
</feature>
<comment type="caution">
    <text evidence="2">The sequence shown here is derived from an EMBL/GenBank/DDBJ whole genome shotgun (WGS) entry which is preliminary data.</text>
</comment>
<keyword evidence="1" id="KW-0175">Coiled coil</keyword>
<keyword evidence="3" id="KW-1185">Reference proteome</keyword>
<evidence type="ECO:0000313" key="2">
    <source>
        <dbReference type="EMBL" id="KAJ8381092.1"/>
    </source>
</evidence>
<accession>A0A9Q1GD80</accession>
<evidence type="ECO:0000256" key="1">
    <source>
        <dbReference type="SAM" id="Coils"/>
    </source>
</evidence>
<dbReference type="OrthoDB" id="10056585at2759"/>
<organism evidence="2 3">
    <name type="scientific">Synaphobranchus kaupii</name>
    <name type="common">Kaup's arrowtooth eel</name>
    <dbReference type="NCBI Taxonomy" id="118154"/>
    <lineage>
        <taxon>Eukaryota</taxon>
        <taxon>Metazoa</taxon>
        <taxon>Chordata</taxon>
        <taxon>Craniata</taxon>
        <taxon>Vertebrata</taxon>
        <taxon>Euteleostomi</taxon>
        <taxon>Actinopterygii</taxon>
        <taxon>Neopterygii</taxon>
        <taxon>Teleostei</taxon>
        <taxon>Anguilliformes</taxon>
        <taxon>Synaphobranchidae</taxon>
        <taxon>Synaphobranchus</taxon>
    </lineage>
</organism>
<name>A0A9Q1GD80_SYNKA</name>
<reference evidence="2" key="1">
    <citation type="journal article" date="2023" name="Science">
        <title>Genome structures resolve the early diversification of teleost fishes.</title>
        <authorList>
            <person name="Parey E."/>
            <person name="Louis A."/>
            <person name="Montfort J."/>
            <person name="Bouchez O."/>
            <person name="Roques C."/>
            <person name="Iampietro C."/>
            <person name="Lluch J."/>
            <person name="Castinel A."/>
            <person name="Donnadieu C."/>
            <person name="Desvignes T."/>
            <person name="Floi Bucao C."/>
            <person name="Jouanno E."/>
            <person name="Wen M."/>
            <person name="Mejri S."/>
            <person name="Dirks R."/>
            <person name="Jansen H."/>
            <person name="Henkel C."/>
            <person name="Chen W.J."/>
            <person name="Zahm M."/>
            <person name="Cabau C."/>
            <person name="Klopp C."/>
            <person name="Thompson A.W."/>
            <person name="Robinson-Rechavi M."/>
            <person name="Braasch I."/>
            <person name="Lecointre G."/>
            <person name="Bobe J."/>
            <person name="Postlethwait J.H."/>
            <person name="Berthelot C."/>
            <person name="Roest Crollius H."/>
            <person name="Guiguen Y."/>
        </authorList>
    </citation>
    <scope>NUCLEOTIDE SEQUENCE</scope>
    <source>
        <strain evidence="2">WJC10195</strain>
    </source>
</reference>
<dbReference type="PANTHER" id="PTHR37162:SF11">
    <property type="match status" value="1"/>
</dbReference>
<proteinExistence type="predicted"/>
<dbReference type="InterPro" id="IPR012337">
    <property type="entry name" value="RNaseH-like_sf"/>
</dbReference>
<dbReference type="EMBL" id="JAINUF010000001">
    <property type="protein sequence ID" value="KAJ8381092.1"/>
    <property type="molecule type" value="Genomic_DNA"/>
</dbReference>
<dbReference type="PANTHER" id="PTHR37162">
    <property type="entry name" value="HAT FAMILY DIMERISATION DOMAINCONTAINING PROTEIN-RELATED"/>
    <property type="match status" value="1"/>
</dbReference>